<dbReference type="AlphaFoldDB" id="A0A1U8NW29"/>
<dbReference type="InterPro" id="IPR051320">
    <property type="entry name" value="Viral_Replic_Matur_Polypro"/>
</dbReference>
<sequence>MDLKNRVFQPYLGQFIMIFIDDILIYSKTEDDHDEYLRVVLQIFHEKQLYTKLSKCEFWLREVTFLGHVASVKGIHIDLRKIEAVLEWKQPRNVFEICNFLGLVGYYRRFFESLLLIAAPLAKLLHKRAPFVRTDEQQLSFKKLKSVLTQAPILIQPKCGKEFVVYSDASHVENGSTSYFRPNSDEVLCFRGRVCVPNEFDLRQSIL</sequence>
<dbReference type="SUPFAM" id="SSF56672">
    <property type="entry name" value="DNA/RNA polymerases"/>
    <property type="match status" value="1"/>
</dbReference>
<dbReference type="Pfam" id="PF00078">
    <property type="entry name" value="RVT_1"/>
    <property type="match status" value="1"/>
</dbReference>
<gene>
    <name evidence="3" type="primary">LOC107952425</name>
</gene>
<dbReference type="InterPro" id="IPR043502">
    <property type="entry name" value="DNA/RNA_pol_sf"/>
</dbReference>
<name>A0A1U8NW29_GOSHI</name>
<dbReference type="PANTHER" id="PTHR33064">
    <property type="entry name" value="POL PROTEIN"/>
    <property type="match status" value="1"/>
</dbReference>
<dbReference type="OrthoDB" id="415724at2759"/>
<organism evidence="2 3">
    <name type="scientific">Gossypium hirsutum</name>
    <name type="common">Upland cotton</name>
    <name type="synonym">Gossypium mexicanum</name>
    <dbReference type="NCBI Taxonomy" id="3635"/>
    <lineage>
        <taxon>Eukaryota</taxon>
        <taxon>Viridiplantae</taxon>
        <taxon>Streptophyta</taxon>
        <taxon>Embryophyta</taxon>
        <taxon>Tracheophyta</taxon>
        <taxon>Spermatophyta</taxon>
        <taxon>Magnoliopsida</taxon>
        <taxon>eudicotyledons</taxon>
        <taxon>Gunneridae</taxon>
        <taxon>Pentapetalae</taxon>
        <taxon>rosids</taxon>
        <taxon>malvids</taxon>
        <taxon>Malvales</taxon>
        <taxon>Malvaceae</taxon>
        <taxon>Malvoideae</taxon>
        <taxon>Gossypium</taxon>
    </lineage>
</organism>
<dbReference type="PROSITE" id="PS50878">
    <property type="entry name" value="RT_POL"/>
    <property type="match status" value="1"/>
</dbReference>
<evidence type="ECO:0000259" key="1">
    <source>
        <dbReference type="PROSITE" id="PS50878"/>
    </source>
</evidence>
<dbReference type="InterPro" id="IPR043128">
    <property type="entry name" value="Rev_trsase/Diguanyl_cyclase"/>
</dbReference>
<feature type="domain" description="Reverse transcriptase" evidence="1">
    <location>
        <begin position="1"/>
        <end position="70"/>
    </location>
</feature>
<dbReference type="STRING" id="3635.A0A1U8NW29"/>
<evidence type="ECO:0000313" key="2">
    <source>
        <dbReference type="Proteomes" id="UP000818029"/>
    </source>
</evidence>
<reference evidence="3" key="2">
    <citation type="submission" date="2025-08" db="UniProtKB">
        <authorList>
            <consortium name="RefSeq"/>
        </authorList>
    </citation>
    <scope>IDENTIFICATION</scope>
</reference>
<reference evidence="2" key="1">
    <citation type="journal article" date="2020" name="Nat. Genet.">
        <title>Genomic diversifications of five Gossypium allopolyploid species and their impact on cotton improvement.</title>
        <authorList>
            <person name="Chen Z.J."/>
            <person name="Sreedasyam A."/>
            <person name="Ando A."/>
            <person name="Song Q."/>
            <person name="De Santiago L.M."/>
            <person name="Hulse-Kemp A.M."/>
            <person name="Ding M."/>
            <person name="Ye W."/>
            <person name="Kirkbride R.C."/>
            <person name="Jenkins J."/>
            <person name="Plott C."/>
            <person name="Lovell J."/>
            <person name="Lin Y.M."/>
            <person name="Vaughn R."/>
            <person name="Liu B."/>
            <person name="Simpson S."/>
            <person name="Scheffler B.E."/>
            <person name="Wen L."/>
            <person name="Saski C.A."/>
            <person name="Grover C.E."/>
            <person name="Hu G."/>
            <person name="Conover J.L."/>
            <person name="Carlson J.W."/>
            <person name="Shu S."/>
            <person name="Boston L.B."/>
            <person name="Williams M."/>
            <person name="Peterson D.G."/>
            <person name="McGee K."/>
            <person name="Jones D.C."/>
            <person name="Wendel J.F."/>
            <person name="Stelly D.M."/>
            <person name="Grimwood J."/>
            <person name="Schmutz J."/>
        </authorList>
    </citation>
    <scope>NUCLEOTIDE SEQUENCE [LARGE SCALE GENOMIC DNA]</scope>
    <source>
        <strain evidence="2">cv. TM-1</strain>
    </source>
</reference>
<dbReference type="InterPro" id="IPR000477">
    <property type="entry name" value="RT_dom"/>
</dbReference>
<dbReference type="Gene3D" id="3.30.70.270">
    <property type="match status" value="2"/>
</dbReference>
<dbReference type="Proteomes" id="UP000818029">
    <property type="component" value="Chromosome A02"/>
</dbReference>
<dbReference type="Pfam" id="PF17919">
    <property type="entry name" value="RT_RNaseH_2"/>
    <property type="match status" value="1"/>
</dbReference>
<evidence type="ECO:0000313" key="3">
    <source>
        <dbReference type="RefSeq" id="XP_016743167.1"/>
    </source>
</evidence>
<accession>A0A1U8NW29</accession>
<proteinExistence type="predicted"/>
<protein>
    <submittedName>
        <fullName evidence="3">Uncharacterized mitochondrial protein AtMg00860-like</fullName>
    </submittedName>
</protein>
<dbReference type="RefSeq" id="XP_016743167.1">
    <property type="nucleotide sequence ID" value="XM_016887678.1"/>
</dbReference>
<dbReference type="PANTHER" id="PTHR33064:SF37">
    <property type="entry name" value="RIBONUCLEASE H"/>
    <property type="match status" value="1"/>
</dbReference>
<dbReference type="PaxDb" id="3635-A0A1U8NW29"/>
<dbReference type="InterPro" id="IPR041577">
    <property type="entry name" value="RT_RNaseH_2"/>
</dbReference>
<dbReference type="GeneID" id="107952425"/>
<dbReference type="FunFam" id="3.30.70.270:FF:000020">
    <property type="entry name" value="Transposon Tf2-6 polyprotein-like Protein"/>
    <property type="match status" value="1"/>
</dbReference>
<dbReference type="KEGG" id="ghi:107952425"/>
<keyword evidence="2" id="KW-1185">Reference proteome</keyword>